<organism evidence="2 3">
    <name type="scientific">Desulfatitalea alkaliphila</name>
    <dbReference type="NCBI Taxonomy" id="2929485"/>
    <lineage>
        <taxon>Bacteria</taxon>
        <taxon>Pseudomonadati</taxon>
        <taxon>Thermodesulfobacteriota</taxon>
        <taxon>Desulfobacteria</taxon>
        <taxon>Desulfobacterales</taxon>
        <taxon>Desulfosarcinaceae</taxon>
        <taxon>Desulfatitalea</taxon>
    </lineage>
</organism>
<dbReference type="EMBL" id="JALJRB010000002">
    <property type="protein sequence ID" value="MCJ8499622.1"/>
    <property type="molecule type" value="Genomic_DNA"/>
</dbReference>
<dbReference type="Proteomes" id="UP001165427">
    <property type="component" value="Unassembled WGS sequence"/>
</dbReference>
<gene>
    <name evidence="2" type="ORF">MRX98_03475</name>
</gene>
<dbReference type="InterPro" id="IPR054227">
    <property type="entry name" value="DUF6951"/>
</dbReference>
<evidence type="ECO:0000313" key="2">
    <source>
        <dbReference type="EMBL" id="MCJ8499622.1"/>
    </source>
</evidence>
<feature type="region of interest" description="Disordered" evidence="1">
    <location>
        <begin position="1"/>
        <end position="29"/>
    </location>
</feature>
<dbReference type="Pfam" id="PF22263">
    <property type="entry name" value="DUF6951"/>
    <property type="match status" value="1"/>
</dbReference>
<proteinExistence type="predicted"/>
<evidence type="ECO:0000313" key="3">
    <source>
        <dbReference type="Proteomes" id="UP001165427"/>
    </source>
</evidence>
<evidence type="ECO:0000256" key="1">
    <source>
        <dbReference type="SAM" id="MobiDB-lite"/>
    </source>
</evidence>
<comment type="caution">
    <text evidence="2">The sequence shown here is derived from an EMBL/GenBank/DDBJ whole genome shotgun (WGS) entry which is preliminary data.</text>
</comment>
<sequence>MKSWTNKGPFPGPRRGPGKQPLLFTRPDRNMESCSHTTAPAVSVTAQPGICGFNCEITACLSGRRKVMVTIAASECKQVQRLAGELTEITVKELFLPFSRNPVYQIAEKMGCHSSCLVPAAVLKAVEAAMGMAVAKDAGIHFQCAKTDSRQGSKGS</sequence>
<dbReference type="RefSeq" id="WP_246903016.1">
    <property type="nucleotide sequence ID" value="NZ_JALJRB010000002.1"/>
</dbReference>
<name>A0AA41QYY5_9BACT</name>
<reference evidence="2" key="1">
    <citation type="submission" date="2022-04" db="EMBL/GenBank/DDBJ databases">
        <title>Desulfatitalea alkaliphila sp. nov., a novel anaerobic sulfate-reducing bacterium isolated from terrestrial mud volcano, Taman Peninsula, Russia.</title>
        <authorList>
            <person name="Khomyakova M.A."/>
            <person name="Merkel A.Y."/>
            <person name="Slobodkin A.I."/>
        </authorList>
    </citation>
    <scope>NUCLEOTIDE SEQUENCE</scope>
    <source>
        <strain evidence="2">M08but</strain>
    </source>
</reference>
<keyword evidence="3" id="KW-1185">Reference proteome</keyword>
<dbReference type="AlphaFoldDB" id="A0AA41QYY5"/>
<accession>A0AA41QYY5</accession>
<protein>
    <submittedName>
        <fullName evidence="2">Uncharacterized protein</fullName>
    </submittedName>
</protein>